<feature type="binding site" evidence="5">
    <location>
        <begin position="10"/>
        <end position="15"/>
    </location>
    <ligand>
        <name>ATP</name>
        <dbReference type="ChEBI" id="CHEBI:30616"/>
    </ligand>
</feature>
<dbReference type="EC" id="2.7.4.3" evidence="5 7"/>
<evidence type="ECO:0000313" key="9">
    <source>
        <dbReference type="Proteomes" id="UP000179252"/>
    </source>
</evidence>
<dbReference type="InterPro" id="IPR027417">
    <property type="entry name" value="P-loop_NTPase"/>
</dbReference>
<comment type="function">
    <text evidence="5">Catalyzes the reversible transfer of the terminal phosphate group between ATP and AMP. Plays an important role in cellular energy homeostasis and in adenine nucleotide metabolism.</text>
</comment>
<dbReference type="GO" id="GO:0005737">
    <property type="term" value="C:cytoplasm"/>
    <property type="evidence" value="ECO:0007669"/>
    <property type="project" value="UniProtKB-SubCell"/>
</dbReference>
<evidence type="ECO:0000256" key="6">
    <source>
        <dbReference type="RuleBase" id="RU003330"/>
    </source>
</evidence>
<dbReference type="CDD" id="cd01428">
    <property type="entry name" value="ADK"/>
    <property type="match status" value="1"/>
</dbReference>
<evidence type="ECO:0000256" key="7">
    <source>
        <dbReference type="RuleBase" id="RU003331"/>
    </source>
</evidence>
<organism evidence="8 9">
    <name type="scientific">Candidatus Curtissbacteria bacterium RBG_13_40_7</name>
    <dbReference type="NCBI Taxonomy" id="1797706"/>
    <lineage>
        <taxon>Bacteria</taxon>
        <taxon>Candidatus Curtissiibacteriota</taxon>
    </lineage>
</organism>
<comment type="subunit">
    <text evidence="5 7">Monomer.</text>
</comment>
<feature type="binding site" evidence="5">
    <location>
        <begin position="85"/>
        <end position="88"/>
    </location>
    <ligand>
        <name>AMP</name>
        <dbReference type="ChEBI" id="CHEBI:456215"/>
    </ligand>
</feature>
<feature type="binding site" evidence="5">
    <location>
        <position position="122"/>
    </location>
    <ligand>
        <name>AMP</name>
        <dbReference type="ChEBI" id="CHEBI:456215"/>
    </ligand>
</feature>
<dbReference type="InterPro" id="IPR033690">
    <property type="entry name" value="Adenylat_kinase_CS"/>
</dbReference>
<dbReference type="AlphaFoldDB" id="A0A1F5FX60"/>
<dbReference type="HAMAP" id="MF_00235">
    <property type="entry name" value="Adenylate_kinase_Adk"/>
    <property type="match status" value="1"/>
</dbReference>
<dbReference type="Gene3D" id="3.40.50.300">
    <property type="entry name" value="P-loop containing nucleotide triphosphate hydrolases"/>
    <property type="match status" value="1"/>
</dbReference>
<dbReference type="GO" id="GO:0004017">
    <property type="term" value="F:AMP kinase activity"/>
    <property type="evidence" value="ECO:0007669"/>
    <property type="project" value="UniProtKB-UniRule"/>
</dbReference>
<dbReference type="InterPro" id="IPR000850">
    <property type="entry name" value="Adenylat/UMP-CMP_kin"/>
</dbReference>
<sequence>MKIIFLGSQGSGKSTQAKMLAEKLNLPWIEMGQLLRDTSSQNDPRAFEIKKALDIGNLAPDKLVIEALRDRLSRPDCKNGYVLDGFPRNYAQLEGLDHDIDTVFYISVSDNEGIRRLVLRSRSDDTLAVITQRLENYHKLTQPLLDYFKDKGILEEVDGERSIEEIASDINARLAKWRQNKESQK</sequence>
<feature type="binding site" evidence="5">
    <location>
        <position position="92"/>
    </location>
    <ligand>
        <name>AMP</name>
        <dbReference type="ChEBI" id="CHEBI:456215"/>
    </ligand>
</feature>
<dbReference type="Proteomes" id="UP000179252">
    <property type="component" value="Unassembled WGS sequence"/>
</dbReference>
<evidence type="ECO:0000256" key="3">
    <source>
        <dbReference type="ARBA" id="ARBA00022741"/>
    </source>
</evidence>
<comment type="caution">
    <text evidence="5">Lacks conserved residue(s) required for the propagation of feature annotation.</text>
</comment>
<comment type="pathway">
    <text evidence="5">Purine metabolism; AMP biosynthesis via salvage pathway; AMP from ADP: step 1/1.</text>
</comment>
<keyword evidence="1 5" id="KW-0808">Transferase</keyword>
<comment type="domain">
    <text evidence="5">Consists of three domains, a large central CORE domain and two small peripheral domains, NMPbind and LID, which undergo movements during catalysis. The LID domain closes over the site of phosphoryl transfer upon ATP binding. Assembling and dissambling the active center during each catalytic cycle provides an effective means to prevent ATP hydrolysis.</text>
</comment>
<dbReference type="Pfam" id="PF00406">
    <property type="entry name" value="ADK"/>
    <property type="match status" value="1"/>
</dbReference>
<feature type="binding site" evidence="5">
    <location>
        <position position="120"/>
    </location>
    <ligand>
        <name>ATP</name>
        <dbReference type="ChEBI" id="CHEBI:30616"/>
    </ligand>
</feature>
<dbReference type="PRINTS" id="PR00094">
    <property type="entry name" value="ADENYLTKNASE"/>
</dbReference>
<dbReference type="PROSITE" id="PS00113">
    <property type="entry name" value="ADENYLATE_KINASE"/>
    <property type="match status" value="1"/>
</dbReference>
<evidence type="ECO:0000256" key="1">
    <source>
        <dbReference type="ARBA" id="ARBA00022679"/>
    </source>
</evidence>
<feature type="binding site" evidence="5">
    <location>
        <position position="36"/>
    </location>
    <ligand>
        <name>AMP</name>
        <dbReference type="ChEBI" id="CHEBI:456215"/>
    </ligand>
</feature>
<evidence type="ECO:0000256" key="4">
    <source>
        <dbReference type="ARBA" id="ARBA00022777"/>
    </source>
</evidence>
<keyword evidence="5" id="KW-0963">Cytoplasm</keyword>
<comment type="catalytic activity">
    <reaction evidence="5 7">
        <text>AMP + ATP = 2 ADP</text>
        <dbReference type="Rhea" id="RHEA:12973"/>
        <dbReference type="ChEBI" id="CHEBI:30616"/>
        <dbReference type="ChEBI" id="CHEBI:456215"/>
        <dbReference type="ChEBI" id="CHEBI:456216"/>
        <dbReference type="EC" id="2.7.4.3"/>
    </reaction>
</comment>
<keyword evidence="2 5" id="KW-0545">Nucleotide biosynthesis</keyword>
<keyword evidence="5 7" id="KW-0067">ATP-binding</keyword>
<feature type="region of interest" description="NMP" evidence="5">
    <location>
        <begin position="30"/>
        <end position="59"/>
    </location>
</feature>
<comment type="subcellular location">
    <subcellularLocation>
        <location evidence="5 7">Cytoplasm</location>
    </subcellularLocation>
</comment>
<reference evidence="8 9" key="1">
    <citation type="journal article" date="2016" name="Nat. Commun.">
        <title>Thousands of microbial genomes shed light on interconnected biogeochemical processes in an aquifer system.</title>
        <authorList>
            <person name="Anantharaman K."/>
            <person name="Brown C.T."/>
            <person name="Hug L.A."/>
            <person name="Sharon I."/>
            <person name="Castelle C.J."/>
            <person name="Probst A.J."/>
            <person name="Thomas B.C."/>
            <person name="Singh A."/>
            <person name="Wilkins M.J."/>
            <person name="Karaoz U."/>
            <person name="Brodie E.L."/>
            <person name="Williams K.H."/>
            <person name="Hubbard S.S."/>
            <person name="Banfield J.F."/>
        </authorList>
    </citation>
    <scope>NUCLEOTIDE SEQUENCE [LARGE SCALE GENOMIC DNA]</scope>
</reference>
<keyword evidence="3 5" id="KW-0547">Nucleotide-binding</keyword>
<evidence type="ECO:0000313" key="8">
    <source>
        <dbReference type="EMBL" id="OGD84193.1"/>
    </source>
</evidence>
<dbReference type="UniPathway" id="UPA00588">
    <property type="reaction ID" value="UER00649"/>
</dbReference>
<evidence type="ECO:0000256" key="5">
    <source>
        <dbReference type="HAMAP-Rule" id="MF_00235"/>
    </source>
</evidence>
<dbReference type="GO" id="GO:0044209">
    <property type="term" value="P:AMP salvage"/>
    <property type="evidence" value="ECO:0007669"/>
    <property type="project" value="UniProtKB-UniRule"/>
</dbReference>
<feature type="binding site" evidence="5">
    <location>
        <position position="161"/>
    </location>
    <ligand>
        <name>ATP</name>
        <dbReference type="ChEBI" id="CHEBI:30616"/>
    </ligand>
</feature>
<name>A0A1F5FX60_9BACT</name>
<dbReference type="PANTHER" id="PTHR23359">
    <property type="entry name" value="NUCLEOTIDE KINASE"/>
    <property type="match status" value="1"/>
</dbReference>
<accession>A0A1F5FX60</accession>
<comment type="caution">
    <text evidence="8">The sequence shown here is derived from an EMBL/GenBank/DDBJ whole genome shotgun (WGS) entry which is preliminary data.</text>
</comment>
<comment type="similarity">
    <text evidence="5 6">Belongs to the adenylate kinase family.</text>
</comment>
<protein>
    <recommendedName>
        <fullName evidence="5 7">Adenylate kinase</fullName>
        <shortName evidence="5">AK</shortName>
        <ecNumber evidence="5 7">2.7.4.3</ecNumber>
    </recommendedName>
    <alternativeName>
        <fullName evidence="5">ATP-AMP transphosphorylase</fullName>
    </alternativeName>
    <alternativeName>
        <fullName evidence="5">ATP:AMP phosphotransferase</fullName>
    </alternativeName>
    <alternativeName>
        <fullName evidence="5">Adenylate monophosphate kinase</fullName>
    </alternativeName>
</protein>
<dbReference type="SUPFAM" id="SSF52540">
    <property type="entry name" value="P-loop containing nucleoside triphosphate hydrolases"/>
    <property type="match status" value="1"/>
</dbReference>
<keyword evidence="4 5" id="KW-0418">Kinase</keyword>
<proteinExistence type="inferred from homology"/>
<evidence type="ECO:0000256" key="2">
    <source>
        <dbReference type="ARBA" id="ARBA00022727"/>
    </source>
</evidence>
<dbReference type="EMBL" id="MFAU01000028">
    <property type="protein sequence ID" value="OGD84193.1"/>
    <property type="molecule type" value="Genomic_DNA"/>
</dbReference>
<feature type="binding site" evidence="5">
    <location>
        <position position="133"/>
    </location>
    <ligand>
        <name>AMP</name>
        <dbReference type="ChEBI" id="CHEBI:456215"/>
    </ligand>
</feature>
<gene>
    <name evidence="5" type="primary">adk</name>
    <name evidence="8" type="ORF">A2165_01125</name>
</gene>
<dbReference type="GO" id="GO:0005524">
    <property type="term" value="F:ATP binding"/>
    <property type="evidence" value="ECO:0007669"/>
    <property type="project" value="UniProtKB-UniRule"/>
</dbReference>